<feature type="region of interest" description="Disordered" evidence="1">
    <location>
        <begin position="76"/>
        <end position="154"/>
    </location>
</feature>
<evidence type="ECO:0000313" key="2">
    <source>
        <dbReference type="EnsemblPlants" id="ORUFI03G28040.1"/>
    </source>
</evidence>
<feature type="compositionally biased region" description="Basic residues" evidence="1">
    <location>
        <begin position="17"/>
        <end position="28"/>
    </location>
</feature>
<reference evidence="3" key="1">
    <citation type="submission" date="2013-06" db="EMBL/GenBank/DDBJ databases">
        <authorList>
            <person name="Zhao Q."/>
        </authorList>
    </citation>
    <scope>NUCLEOTIDE SEQUENCE</scope>
    <source>
        <strain evidence="3">cv. W1943</strain>
    </source>
</reference>
<evidence type="ECO:0000313" key="3">
    <source>
        <dbReference type="Proteomes" id="UP000008022"/>
    </source>
</evidence>
<accession>A0A0E0NYM1</accession>
<name>A0A0E0NYM1_ORYRU</name>
<dbReference type="HOGENOM" id="CLU_143801_0_0_1"/>
<reference evidence="2" key="2">
    <citation type="submission" date="2015-06" db="UniProtKB">
        <authorList>
            <consortium name="EnsemblPlants"/>
        </authorList>
    </citation>
    <scope>IDENTIFICATION</scope>
</reference>
<feature type="compositionally biased region" description="Basic and acidic residues" evidence="1">
    <location>
        <begin position="137"/>
        <end position="154"/>
    </location>
</feature>
<dbReference type="OMA" id="GWRPQRH"/>
<dbReference type="EnsemblPlants" id="ORUFI03G28040.1">
    <property type="protein sequence ID" value="ORUFI03G28040.1"/>
    <property type="gene ID" value="ORUFI03G28040"/>
</dbReference>
<dbReference type="AlphaFoldDB" id="A0A0E0NYM1"/>
<dbReference type="Gramene" id="ORUFI03G28040.1">
    <property type="protein sequence ID" value="ORUFI03G28040.1"/>
    <property type="gene ID" value="ORUFI03G28040"/>
</dbReference>
<feature type="region of interest" description="Disordered" evidence="1">
    <location>
        <begin position="1"/>
        <end position="60"/>
    </location>
</feature>
<dbReference type="Proteomes" id="UP000008022">
    <property type="component" value="Unassembled WGS sequence"/>
</dbReference>
<feature type="compositionally biased region" description="Basic and acidic residues" evidence="1">
    <location>
        <begin position="35"/>
        <end position="47"/>
    </location>
</feature>
<proteinExistence type="predicted"/>
<protein>
    <submittedName>
        <fullName evidence="2">Uncharacterized protein</fullName>
    </submittedName>
</protein>
<keyword evidence="3" id="KW-1185">Reference proteome</keyword>
<organism evidence="2 3">
    <name type="scientific">Oryza rufipogon</name>
    <name type="common">Brownbeard rice</name>
    <name type="synonym">Asian wild rice</name>
    <dbReference type="NCBI Taxonomy" id="4529"/>
    <lineage>
        <taxon>Eukaryota</taxon>
        <taxon>Viridiplantae</taxon>
        <taxon>Streptophyta</taxon>
        <taxon>Embryophyta</taxon>
        <taxon>Tracheophyta</taxon>
        <taxon>Spermatophyta</taxon>
        <taxon>Magnoliopsida</taxon>
        <taxon>Liliopsida</taxon>
        <taxon>Poales</taxon>
        <taxon>Poaceae</taxon>
        <taxon>BOP clade</taxon>
        <taxon>Oryzoideae</taxon>
        <taxon>Oryzeae</taxon>
        <taxon>Oryzinae</taxon>
        <taxon>Oryza</taxon>
    </lineage>
</organism>
<sequence length="154" mass="16384">MAQSQTRHGGGDDGDGRRRRAHRRRPRRSCVPVYAEEKPRAPAESRRTSSHGAPPVQLGKAAQLVGNYGAVEVCDDGDHPVPMGSIKRRAPTPLDWADDAADVGGDGYGPSGGEADSDLAAGDDDKLGAGPPGWRPQRHDGTRHPHSADEEGRR</sequence>
<evidence type="ECO:0000256" key="1">
    <source>
        <dbReference type="SAM" id="MobiDB-lite"/>
    </source>
</evidence>